<reference evidence="3 9" key="2">
    <citation type="submission" date="2020-06" db="EMBL/GenBank/DDBJ databases">
        <title>Draft genome sequence of Lactic acid bacteria from Okinawan-style tofu.</title>
        <authorList>
            <person name="Takara I."/>
            <person name="Ikematsu S."/>
        </authorList>
    </citation>
    <scope>NUCLEOTIDE SEQUENCE [LARGE SCALE GENOMIC DNA]</scope>
    <source>
        <strain evidence="3">Lg38</strain>
        <strain evidence="9">lg38</strain>
    </source>
</reference>
<keyword evidence="2" id="KW-1133">Transmembrane helix</keyword>
<reference evidence="6" key="3">
    <citation type="submission" date="2022-10" db="EMBL/GenBank/DDBJ databases">
        <title>Genome assembly of Lactococcus garvieae isolates from cricket gut.</title>
        <authorList>
            <person name="Luecke A.R."/>
            <person name="Brown A.M.V."/>
            <person name="Wakeman C.A."/>
        </authorList>
    </citation>
    <scope>NUCLEOTIDE SEQUENCE</scope>
    <source>
        <strain evidence="6">Alexii-11_2</strain>
    </source>
</reference>
<dbReference type="eggNOG" id="ENOG502ZCSA">
    <property type="taxonomic scope" value="Bacteria"/>
</dbReference>
<feature type="coiled-coil region" evidence="1">
    <location>
        <begin position="11"/>
        <end position="45"/>
    </location>
</feature>
<dbReference type="InterPro" id="IPR047752">
    <property type="entry name" value="MacP"/>
</dbReference>
<dbReference type="Proteomes" id="UP001217324">
    <property type="component" value="Chromosome"/>
</dbReference>
<dbReference type="EMBL" id="CP109635">
    <property type="protein sequence ID" value="UYT10021.1"/>
    <property type="molecule type" value="Genomic_DNA"/>
</dbReference>
<evidence type="ECO:0000256" key="2">
    <source>
        <dbReference type="SAM" id="Phobius"/>
    </source>
</evidence>
<evidence type="ECO:0000313" key="8">
    <source>
        <dbReference type="Proteomes" id="UP000181969"/>
    </source>
</evidence>
<sequence>MPKPLLTDDIIEDAERKRRRLERSLKEELEQDREISEKYDKLERDLSKNAVYKSRRIENAKQKKRSSRVNKWLLITSLVVIGIGILFFWYYF</sequence>
<dbReference type="Proteomes" id="UP001157396">
    <property type="component" value="Unassembled WGS sequence"/>
</dbReference>
<dbReference type="Proteomes" id="UP001164042">
    <property type="component" value="Chromosome"/>
</dbReference>
<reference evidence="7" key="4">
    <citation type="submission" date="2023-02" db="EMBL/GenBank/DDBJ databases">
        <title>Comparative genomics and fermentation flavor characterization of five lactic acid bacteria reveal flavor biosynthesis metabolic pathways in fermented muskmelon puree.</title>
        <authorList>
            <person name="Yuan L."/>
            <person name="Li M."/>
            <person name="Xu X."/>
            <person name="Lao F."/>
            <person name="Wu J."/>
        </authorList>
    </citation>
    <scope>NUCLEOTIDE SEQUENCE</scope>
    <source>
        <strain evidence="7">Pa-2</strain>
    </source>
</reference>
<dbReference type="GeneID" id="75144477"/>
<name>A0A098CS53_9LACT</name>
<evidence type="ECO:0000313" key="4">
    <source>
        <dbReference type="EMBL" id="MDH7960423.1"/>
    </source>
</evidence>
<feature type="transmembrane region" description="Helical" evidence="2">
    <location>
        <begin position="72"/>
        <end position="91"/>
    </location>
</feature>
<reference evidence="5 8" key="1">
    <citation type="submission" date="2016-10" db="EMBL/GenBank/DDBJ databases">
        <authorList>
            <person name="de Groot N.N."/>
        </authorList>
    </citation>
    <scope>NUCLEOTIDE SEQUENCE [LARGE SCALE GENOMIC DNA]</scope>
    <source>
        <strain evidence="5 8">M79</strain>
    </source>
</reference>
<dbReference type="EMBL" id="BLXU01000014">
    <property type="protein sequence ID" value="GFO52682.1"/>
    <property type="molecule type" value="Genomic_DNA"/>
</dbReference>
<dbReference type="EMBL" id="JARYTV010000007">
    <property type="protein sequence ID" value="MDH7960423.1"/>
    <property type="molecule type" value="Genomic_DNA"/>
</dbReference>
<dbReference type="Proteomes" id="UP000504756">
    <property type="component" value="Unassembled WGS sequence"/>
</dbReference>
<accession>A0A098CS53</accession>
<dbReference type="AlphaFoldDB" id="A0A098CS53"/>
<evidence type="ECO:0000313" key="6">
    <source>
        <dbReference type="EMBL" id="UYT10021.1"/>
    </source>
</evidence>
<evidence type="ECO:0000313" key="5">
    <source>
        <dbReference type="EMBL" id="SFL35488.1"/>
    </source>
</evidence>
<evidence type="ECO:0000256" key="1">
    <source>
        <dbReference type="SAM" id="Coils"/>
    </source>
</evidence>
<organism evidence="3 9">
    <name type="scientific">Lactococcus garvieae</name>
    <dbReference type="NCBI Taxonomy" id="1363"/>
    <lineage>
        <taxon>Bacteria</taxon>
        <taxon>Bacillati</taxon>
        <taxon>Bacillota</taxon>
        <taxon>Bacilli</taxon>
        <taxon>Lactobacillales</taxon>
        <taxon>Streptococcaceae</taxon>
        <taxon>Lactococcus</taxon>
    </lineage>
</organism>
<protein>
    <submittedName>
        <fullName evidence="4">Cell wall synthase accessory phosphoprotein MacP</fullName>
    </submittedName>
</protein>
<evidence type="ECO:0000313" key="9">
    <source>
        <dbReference type="Proteomes" id="UP000504756"/>
    </source>
</evidence>
<dbReference type="Proteomes" id="UP000181969">
    <property type="component" value="Unassembled WGS sequence"/>
</dbReference>
<dbReference type="EMBL" id="CP118627">
    <property type="protein sequence ID" value="WEA13412.1"/>
    <property type="molecule type" value="Genomic_DNA"/>
</dbReference>
<evidence type="ECO:0000313" key="7">
    <source>
        <dbReference type="EMBL" id="WEA13412.1"/>
    </source>
</evidence>
<gene>
    <name evidence="3" type="primary">ytfA</name>
    <name evidence="4" type="synonym">macP</name>
    <name evidence="3" type="ORF">ikelab_19570</name>
    <name evidence="6" type="ORF">OF801_08640</name>
    <name evidence="7" type="ORF">PWF74_07795</name>
    <name evidence="4" type="ORF">QHR29_08090</name>
    <name evidence="5" type="ORF">SAMN05216438_10649</name>
</gene>
<dbReference type="PATRIC" id="fig|1363.34.peg.1653"/>
<dbReference type="RefSeq" id="WP_003133453.1">
    <property type="nucleotide sequence ID" value="NZ_AP026069.1"/>
</dbReference>
<dbReference type="OrthoDB" id="2243846at2"/>
<proteinExistence type="predicted"/>
<keyword evidence="2" id="KW-0812">Transmembrane</keyword>
<keyword evidence="2" id="KW-0472">Membrane</keyword>
<dbReference type="Pfam" id="PF26336">
    <property type="entry name" value="MacP_activator"/>
    <property type="match status" value="1"/>
</dbReference>
<reference evidence="4" key="5">
    <citation type="submission" date="2023-04" db="EMBL/GenBank/DDBJ databases">
        <title>Genomic analysis of Lactococcus garvieae isolates.</title>
        <authorList>
            <person name="Zhanghang C."/>
        </authorList>
    </citation>
    <scope>NUCLEOTIDE SEQUENCE</scope>
    <source>
        <strain evidence="4">ZB-1</strain>
    </source>
</reference>
<keyword evidence="1" id="KW-0175">Coiled coil</keyword>
<dbReference type="NCBIfam" id="NF038277">
    <property type="entry name" value="accessory_MacP"/>
    <property type="match status" value="1"/>
</dbReference>
<evidence type="ECO:0000313" key="3">
    <source>
        <dbReference type="EMBL" id="GFO52682.1"/>
    </source>
</evidence>
<dbReference type="EMBL" id="FOTJ01000006">
    <property type="protein sequence ID" value="SFL35488.1"/>
    <property type="molecule type" value="Genomic_DNA"/>
</dbReference>